<dbReference type="Pfam" id="PF01541">
    <property type="entry name" value="GIY-YIG"/>
    <property type="match status" value="1"/>
</dbReference>
<dbReference type="EMBL" id="JAJBZG010000001">
    <property type="protein sequence ID" value="MCB7479703.1"/>
    <property type="molecule type" value="Genomic_DNA"/>
</dbReference>
<sequence length="97" mass="11792">MFYEGWHTYYIYILTNKNIDVLYTGVTNNLKRRLSEHAEGVRLRKKSFTAQYQCIYLLYYEKYTWIQEAILREKEIKGWLRIKKINLLPIIIHTGNS</sequence>
<dbReference type="Proteomes" id="UP001139414">
    <property type="component" value="Unassembled WGS sequence"/>
</dbReference>
<evidence type="ECO:0000259" key="2">
    <source>
        <dbReference type="PROSITE" id="PS50164"/>
    </source>
</evidence>
<keyword evidence="4" id="KW-1185">Reference proteome</keyword>
<dbReference type="AlphaFoldDB" id="A0A9X1RSY9"/>
<evidence type="ECO:0000256" key="1">
    <source>
        <dbReference type="ARBA" id="ARBA00007435"/>
    </source>
</evidence>
<dbReference type="PROSITE" id="PS50164">
    <property type="entry name" value="GIY_YIG"/>
    <property type="match status" value="1"/>
</dbReference>
<comment type="similarity">
    <text evidence="1">Belongs to the UPF0213 family.</text>
</comment>
<protein>
    <submittedName>
        <fullName evidence="3">GIY-YIG nuclease family protein</fullName>
    </submittedName>
</protein>
<feature type="domain" description="GIY-YIG" evidence="2">
    <location>
        <begin position="7"/>
        <end position="86"/>
    </location>
</feature>
<proteinExistence type="inferred from homology"/>
<dbReference type="InterPro" id="IPR050190">
    <property type="entry name" value="UPF0213_domain"/>
</dbReference>
<dbReference type="Gene3D" id="3.40.1440.10">
    <property type="entry name" value="GIY-YIG endonuclease"/>
    <property type="match status" value="1"/>
</dbReference>
<dbReference type="InterPro" id="IPR035901">
    <property type="entry name" value="GIY-YIG_endonuc_sf"/>
</dbReference>
<comment type="caution">
    <text evidence="3">The sequence shown here is derived from an EMBL/GenBank/DDBJ whole genome shotgun (WGS) entry which is preliminary data.</text>
</comment>
<dbReference type="PANTHER" id="PTHR34477:SF5">
    <property type="entry name" value="BSL5627 PROTEIN"/>
    <property type="match status" value="1"/>
</dbReference>
<dbReference type="PANTHER" id="PTHR34477">
    <property type="entry name" value="UPF0213 PROTEIN YHBQ"/>
    <property type="match status" value="1"/>
</dbReference>
<name>A0A9X1RSY9_9FLAO</name>
<evidence type="ECO:0000313" key="3">
    <source>
        <dbReference type="EMBL" id="MCB7479703.1"/>
    </source>
</evidence>
<gene>
    <name evidence="3" type="ORF">LGQ90_00365</name>
</gene>
<dbReference type="SUPFAM" id="SSF82771">
    <property type="entry name" value="GIY-YIG endonuclease"/>
    <property type="match status" value="1"/>
</dbReference>
<accession>A0A9X1RSY9</accession>
<reference evidence="3" key="1">
    <citation type="submission" date="2021-10" db="EMBL/GenBank/DDBJ databases">
        <title>Gramella sp. ASW11-100T, isolated from marine sediment.</title>
        <authorList>
            <person name="Xia C."/>
        </authorList>
    </citation>
    <scope>NUCLEOTIDE SEQUENCE</scope>
    <source>
        <strain evidence="3">ASW11-100</strain>
    </source>
</reference>
<evidence type="ECO:0000313" key="4">
    <source>
        <dbReference type="Proteomes" id="UP001139414"/>
    </source>
</evidence>
<organism evidence="3 4">
    <name type="scientific">Christiangramia sediminis</name>
    <dbReference type="NCBI Taxonomy" id="2881336"/>
    <lineage>
        <taxon>Bacteria</taxon>
        <taxon>Pseudomonadati</taxon>
        <taxon>Bacteroidota</taxon>
        <taxon>Flavobacteriia</taxon>
        <taxon>Flavobacteriales</taxon>
        <taxon>Flavobacteriaceae</taxon>
        <taxon>Christiangramia</taxon>
    </lineage>
</organism>
<dbReference type="InterPro" id="IPR000305">
    <property type="entry name" value="GIY-YIG_endonuc"/>
</dbReference>
<dbReference type="RefSeq" id="WP_229336967.1">
    <property type="nucleotide sequence ID" value="NZ_JAJBZG010000001.1"/>
</dbReference>